<evidence type="ECO:0000259" key="1">
    <source>
        <dbReference type="Pfam" id="PF11716"/>
    </source>
</evidence>
<dbReference type="InterPro" id="IPR017520">
    <property type="entry name" value="CHP03086"/>
</dbReference>
<accession>A0ABP8JVJ5</accession>
<organism evidence="2 3">
    <name type="scientific">Tsukamurella soli</name>
    <dbReference type="NCBI Taxonomy" id="644556"/>
    <lineage>
        <taxon>Bacteria</taxon>
        <taxon>Bacillati</taxon>
        <taxon>Actinomycetota</taxon>
        <taxon>Actinomycetes</taxon>
        <taxon>Mycobacteriales</taxon>
        <taxon>Tsukamurellaceae</taxon>
        <taxon>Tsukamurella</taxon>
    </lineage>
</organism>
<keyword evidence="3" id="KW-1185">Reference proteome</keyword>
<dbReference type="RefSeq" id="WP_344997455.1">
    <property type="nucleotide sequence ID" value="NZ_BAABFR010000048.1"/>
</dbReference>
<dbReference type="InterPro" id="IPR017517">
    <property type="entry name" value="Maleyloyr_isom"/>
</dbReference>
<dbReference type="InterPro" id="IPR024344">
    <property type="entry name" value="MDMPI_metal-binding"/>
</dbReference>
<feature type="domain" description="Mycothiol-dependent maleylpyruvate isomerase metal-binding" evidence="1">
    <location>
        <begin position="14"/>
        <end position="135"/>
    </location>
</feature>
<dbReference type="NCBIfam" id="TIGR03083">
    <property type="entry name" value="maleylpyruvate isomerase family mycothiol-dependent enzyme"/>
    <property type="match status" value="1"/>
</dbReference>
<name>A0ABP8JVJ5_9ACTN</name>
<sequence length="203" mass="22412">MNKAMDIIDAYMRVSAQTEALVRSIPDDRFGGATPCSEWDVRALCNHVYVGEIIVSTRILGLPQPDPKSTEDLLGDDPRGRICAAFDELRGLLTTMDDLDRTVYTHRDGRSHARNLAGLLSRRIADLLVHNWDLAKALGRSTADFDPELVAWTLEHYQSRFAGYERTDPKIIGSVAVQRPAPAGAGDADRLAAFMGRDVNFTA</sequence>
<evidence type="ECO:0000313" key="3">
    <source>
        <dbReference type="Proteomes" id="UP001500635"/>
    </source>
</evidence>
<dbReference type="Gene3D" id="1.20.120.450">
    <property type="entry name" value="dinb family like domain"/>
    <property type="match status" value="1"/>
</dbReference>
<gene>
    <name evidence="2" type="ORF">GCM10023147_30510</name>
</gene>
<protein>
    <submittedName>
        <fullName evidence="2">TIGR03086 family metal-binding protein</fullName>
    </submittedName>
</protein>
<evidence type="ECO:0000313" key="2">
    <source>
        <dbReference type="EMBL" id="GAA4396325.1"/>
    </source>
</evidence>
<reference evidence="3" key="1">
    <citation type="journal article" date="2019" name="Int. J. Syst. Evol. Microbiol.">
        <title>The Global Catalogue of Microorganisms (GCM) 10K type strain sequencing project: providing services to taxonomists for standard genome sequencing and annotation.</title>
        <authorList>
            <consortium name="The Broad Institute Genomics Platform"/>
            <consortium name="The Broad Institute Genome Sequencing Center for Infectious Disease"/>
            <person name="Wu L."/>
            <person name="Ma J."/>
        </authorList>
    </citation>
    <scope>NUCLEOTIDE SEQUENCE [LARGE SCALE GENOMIC DNA]</scope>
    <source>
        <strain evidence="3">JCM 17688</strain>
    </source>
</reference>
<comment type="caution">
    <text evidence="2">The sequence shown here is derived from an EMBL/GenBank/DDBJ whole genome shotgun (WGS) entry which is preliminary data.</text>
</comment>
<dbReference type="Proteomes" id="UP001500635">
    <property type="component" value="Unassembled WGS sequence"/>
</dbReference>
<dbReference type="Pfam" id="PF11716">
    <property type="entry name" value="MDMPI_N"/>
    <property type="match status" value="1"/>
</dbReference>
<dbReference type="EMBL" id="BAABFR010000048">
    <property type="protein sequence ID" value="GAA4396325.1"/>
    <property type="molecule type" value="Genomic_DNA"/>
</dbReference>
<dbReference type="SUPFAM" id="SSF109854">
    <property type="entry name" value="DinB/YfiT-like putative metalloenzymes"/>
    <property type="match status" value="1"/>
</dbReference>
<dbReference type="NCBIfam" id="TIGR03086">
    <property type="entry name" value="TIGR03086 family metal-binding protein"/>
    <property type="match status" value="1"/>
</dbReference>
<dbReference type="InterPro" id="IPR034660">
    <property type="entry name" value="DinB/YfiT-like"/>
</dbReference>
<proteinExistence type="predicted"/>